<evidence type="ECO:0000313" key="1">
    <source>
        <dbReference type="EMBL" id="QFZ25730.1"/>
    </source>
</evidence>
<dbReference type="Proteomes" id="UP000326582">
    <property type="component" value="Chromosome 1"/>
</dbReference>
<proteinExistence type="predicted"/>
<name>A0ACD0WEG9_CLALS</name>
<keyword evidence="2" id="KW-1185">Reference proteome</keyword>
<protein>
    <submittedName>
        <fullName evidence="1">tRNA (Guanine(37)-N1)-methyltransferase</fullName>
    </submittedName>
</protein>
<reference evidence="2" key="1">
    <citation type="journal article" date="2019" name="MBio">
        <title>Comparative genomics for the elucidation of multidrug resistance (MDR) in Candida lusitaniae.</title>
        <authorList>
            <person name="Kannan A."/>
            <person name="Asner S.A."/>
            <person name="Trachsel E."/>
            <person name="Kelly S."/>
            <person name="Parker J."/>
            <person name="Sanglard D."/>
        </authorList>
    </citation>
    <scope>NUCLEOTIDE SEQUENCE [LARGE SCALE GENOMIC DNA]</scope>
    <source>
        <strain evidence="2">P1</strain>
    </source>
</reference>
<accession>A0ACD0WEG9</accession>
<gene>
    <name evidence="1" type="ORF">EJF14_10839</name>
</gene>
<evidence type="ECO:0000313" key="2">
    <source>
        <dbReference type="Proteomes" id="UP000326582"/>
    </source>
</evidence>
<organism evidence="1 2">
    <name type="scientific">Clavispora lusitaniae</name>
    <name type="common">Candida lusitaniae</name>
    <dbReference type="NCBI Taxonomy" id="36911"/>
    <lineage>
        <taxon>Eukaryota</taxon>
        <taxon>Fungi</taxon>
        <taxon>Dikarya</taxon>
        <taxon>Ascomycota</taxon>
        <taxon>Saccharomycotina</taxon>
        <taxon>Pichiomycetes</taxon>
        <taxon>Metschnikowiaceae</taxon>
        <taxon>Clavispora</taxon>
    </lineage>
</organism>
<sequence>MLKRFRSFPIFNRELFISPARYLRLWNKTERRLIMQDKFGPPVNRDMRVLDRSFFKKDVNLLVATFPDPKHLGNFVKACKGEILLLPGVKHIVPVENTRGVLLRQDIDDISTYEDKLSPTALEKIKEYGVSIKPYVLTLDYSFWKADDILNAVLPENLLDEIPTGFAQAGHIAHLNLRSEFKPYGPLIGQVILDKNSKIETVVDKVDSIGTKFRTFKMKILAGKDDFIVEQSESGCKFRFDFSSVYWNSRLSTEHERLITQFQPNEVVGDVFAGVGPFAVPAGKKNVLVLANDLNPESYKYLKENISLNNVQQFVQPYNYDGREFIRESPRILLEWAKSEGKVQKTKTIKRRKVDPQTKEKITTKDVEVTSVPIPKFFTNYVMNLPDSALTFLDEFVGLYSRFPEVEEAVKNDPDFKLPIINVHCFEKYSPTETEPSMEELHRRVHAKIVKLIGFEAPFEKFSFHLVRKVSPTKPMFCVTFELPHEVAFKK</sequence>
<dbReference type="EMBL" id="CP038484">
    <property type="protein sequence ID" value="QFZ25730.1"/>
    <property type="molecule type" value="Genomic_DNA"/>
</dbReference>